<evidence type="ECO:0000313" key="16">
    <source>
        <dbReference type="Proteomes" id="UP000199071"/>
    </source>
</evidence>
<feature type="transmembrane region" description="Helical" evidence="13">
    <location>
        <begin position="211"/>
        <end position="233"/>
    </location>
</feature>
<feature type="transmembrane region" description="Helical" evidence="13">
    <location>
        <begin position="6"/>
        <end position="24"/>
    </location>
</feature>
<keyword evidence="16" id="KW-1185">Reference proteome</keyword>
<dbReference type="PANTHER" id="PTHR43711:SF30">
    <property type="entry name" value="HISTIDINE KINASE"/>
    <property type="match status" value="1"/>
</dbReference>
<dbReference type="SUPFAM" id="SSF47384">
    <property type="entry name" value="Homodimeric domain of signal transducing histidine kinase"/>
    <property type="match status" value="1"/>
</dbReference>
<dbReference type="SMART" id="SM00388">
    <property type="entry name" value="HisKA"/>
    <property type="match status" value="1"/>
</dbReference>
<evidence type="ECO:0000256" key="9">
    <source>
        <dbReference type="ARBA" id="ARBA00022989"/>
    </source>
</evidence>
<comment type="subcellular location">
    <subcellularLocation>
        <location evidence="2">Membrane</location>
        <topology evidence="2">Multi-pass membrane protein</topology>
    </subcellularLocation>
</comment>
<evidence type="ECO:0000313" key="15">
    <source>
        <dbReference type="EMBL" id="SDB18127.1"/>
    </source>
</evidence>
<evidence type="ECO:0000256" key="12">
    <source>
        <dbReference type="SAM" id="Coils"/>
    </source>
</evidence>
<feature type="transmembrane region" description="Helical" evidence="13">
    <location>
        <begin position="391"/>
        <end position="411"/>
    </location>
</feature>
<dbReference type="InterPro" id="IPR036097">
    <property type="entry name" value="HisK_dim/P_sf"/>
</dbReference>
<dbReference type="InterPro" id="IPR003594">
    <property type="entry name" value="HATPase_dom"/>
</dbReference>
<evidence type="ECO:0000256" key="8">
    <source>
        <dbReference type="ARBA" id="ARBA00022777"/>
    </source>
</evidence>
<dbReference type="Pfam" id="PF00512">
    <property type="entry name" value="HisKA"/>
    <property type="match status" value="1"/>
</dbReference>
<dbReference type="PANTHER" id="PTHR43711">
    <property type="entry name" value="TWO-COMPONENT HISTIDINE KINASE"/>
    <property type="match status" value="1"/>
</dbReference>
<dbReference type="EMBL" id="FMXQ01000002">
    <property type="protein sequence ID" value="SDB18127.1"/>
    <property type="molecule type" value="Genomic_DNA"/>
</dbReference>
<dbReference type="Proteomes" id="UP000199071">
    <property type="component" value="Unassembled WGS sequence"/>
</dbReference>
<dbReference type="CDD" id="cd00075">
    <property type="entry name" value="HATPase"/>
    <property type="match status" value="1"/>
</dbReference>
<feature type="transmembrane region" description="Helical" evidence="13">
    <location>
        <begin position="67"/>
        <end position="87"/>
    </location>
</feature>
<dbReference type="InterPro" id="IPR001734">
    <property type="entry name" value="Na/solute_symporter"/>
</dbReference>
<feature type="coiled-coil region" evidence="12">
    <location>
        <begin position="652"/>
        <end position="682"/>
    </location>
</feature>
<dbReference type="InterPro" id="IPR005467">
    <property type="entry name" value="His_kinase_dom"/>
</dbReference>
<name>A0A1G6BBY4_9HYPH</name>
<dbReference type="SUPFAM" id="SSF55874">
    <property type="entry name" value="ATPase domain of HSP90 chaperone/DNA topoisomerase II/histidine kinase"/>
    <property type="match status" value="1"/>
</dbReference>
<dbReference type="InterPro" id="IPR036890">
    <property type="entry name" value="HATPase_C_sf"/>
</dbReference>
<keyword evidence="10" id="KW-0902">Two-component regulatory system</keyword>
<organism evidence="15 16">
    <name type="scientific">Bauldia litoralis</name>
    <dbReference type="NCBI Taxonomy" id="665467"/>
    <lineage>
        <taxon>Bacteria</taxon>
        <taxon>Pseudomonadati</taxon>
        <taxon>Pseudomonadota</taxon>
        <taxon>Alphaproteobacteria</taxon>
        <taxon>Hyphomicrobiales</taxon>
        <taxon>Kaistiaceae</taxon>
        <taxon>Bauldia</taxon>
    </lineage>
</organism>
<evidence type="ECO:0000256" key="10">
    <source>
        <dbReference type="ARBA" id="ARBA00023012"/>
    </source>
</evidence>
<evidence type="ECO:0000256" key="2">
    <source>
        <dbReference type="ARBA" id="ARBA00004141"/>
    </source>
</evidence>
<dbReference type="PRINTS" id="PR00344">
    <property type="entry name" value="BCTRLSENSOR"/>
</dbReference>
<dbReference type="Gene3D" id="1.20.1730.10">
    <property type="entry name" value="Sodium/glucose cotransporter"/>
    <property type="match status" value="1"/>
</dbReference>
<dbReference type="Gene3D" id="3.30.565.10">
    <property type="entry name" value="Histidine kinase-like ATPase, C-terminal domain"/>
    <property type="match status" value="1"/>
</dbReference>
<dbReference type="InterPro" id="IPR004358">
    <property type="entry name" value="Sig_transdc_His_kin-like_C"/>
</dbReference>
<dbReference type="PROSITE" id="PS50109">
    <property type="entry name" value="HIS_KIN"/>
    <property type="match status" value="1"/>
</dbReference>
<feature type="transmembrane region" description="Helical" evidence="13">
    <location>
        <begin position="114"/>
        <end position="133"/>
    </location>
</feature>
<feature type="transmembrane region" description="Helical" evidence="13">
    <location>
        <begin position="423"/>
        <end position="444"/>
    </location>
</feature>
<evidence type="ECO:0000256" key="4">
    <source>
        <dbReference type="ARBA" id="ARBA00012438"/>
    </source>
</evidence>
<evidence type="ECO:0000256" key="11">
    <source>
        <dbReference type="ARBA" id="ARBA00023136"/>
    </source>
</evidence>
<dbReference type="InterPro" id="IPR050736">
    <property type="entry name" value="Sensor_HK_Regulatory"/>
</dbReference>
<feature type="transmembrane region" description="Helical" evidence="13">
    <location>
        <begin position="253"/>
        <end position="271"/>
    </location>
</feature>
<feature type="transmembrane region" description="Helical" evidence="13">
    <location>
        <begin position="292"/>
        <end position="318"/>
    </location>
</feature>
<evidence type="ECO:0000256" key="7">
    <source>
        <dbReference type="ARBA" id="ARBA00022692"/>
    </source>
</evidence>
<feature type="transmembrane region" description="Helical" evidence="13">
    <location>
        <begin position="170"/>
        <end position="190"/>
    </location>
</feature>
<dbReference type="PROSITE" id="PS50283">
    <property type="entry name" value="NA_SOLUT_SYMP_3"/>
    <property type="match status" value="1"/>
</dbReference>
<keyword evidence="5" id="KW-0597">Phosphoprotein</keyword>
<keyword evidence="12" id="KW-0175">Coiled coil</keyword>
<dbReference type="Gene3D" id="1.10.287.130">
    <property type="match status" value="1"/>
</dbReference>
<feature type="domain" description="Histidine kinase" evidence="14">
    <location>
        <begin position="689"/>
        <end position="907"/>
    </location>
</feature>
<keyword evidence="7 13" id="KW-0812">Transmembrane</keyword>
<dbReference type="AlphaFoldDB" id="A0A1G6BBY4"/>
<dbReference type="GO" id="GO:0022857">
    <property type="term" value="F:transmembrane transporter activity"/>
    <property type="evidence" value="ECO:0007669"/>
    <property type="project" value="InterPro"/>
</dbReference>
<feature type="transmembrane region" description="Helical" evidence="13">
    <location>
        <begin position="36"/>
        <end position="55"/>
    </location>
</feature>
<keyword evidence="8" id="KW-0418">Kinase</keyword>
<evidence type="ECO:0000256" key="5">
    <source>
        <dbReference type="ARBA" id="ARBA00022553"/>
    </source>
</evidence>
<comment type="similarity">
    <text evidence="3">Belongs to the sodium:solute symporter (SSF) (TC 2.A.21) family.</text>
</comment>
<dbReference type="STRING" id="665467.SAMN02982931_01468"/>
<keyword evidence="11 13" id="KW-0472">Membrane</keyword>
<dbReference type="GO" id="GO:0000155">
    <property type="term" value="F:phosphorelay sensor kinase activity"/>
    <property type="evidence" value="ECO:0007669"/>
    <property type="project" value="InterPro"/>
</dbReference>
<dbReference type="InterPro" id="IPR003661">
    <property type="entry name" value="HisK_dim/P_dom"/>
</dbReference>
<proteinExistence type="inferred from homology"/>
<sequence>MLDTATIVAVALAYLGLLFAIAWYGDRRADTGRSLIRSPVVYTFSLAVYCTSWTFYGAVGTAARRGIEFLTIYTGPTIIFLGWWFLLRKIARISKSQRITSIADFIASRYGKSASLGMIVTVIAMIGTMPYIALQLKAVSTSFAVLVSYEATPDLAIALTSPPAATLTDAAFLTAIGMAVFAILFGTRHIDANEHHEGMVAAIAFESCVKLLAFLAVGFFAIFTLGSTATPGAGEAAMSAGWSNLTRFPEGGSGRFLTMTFLSMAAIVCLPRQFHITIVENVDERHLSTASWLFPTYLFLMSLFVLPIAAAGLSLLPAGANPDFYVLTVPMTQGHNGLALLAFIGGLSSATAMVVVAAIALSTMICNDLVMPVLLRIRWLRLEDRGNLATLLLYIRRIAIFAVLLLGYAYYRLTGESGPLAQIGLVSFAVAAQFFPAIIGALFWKNGTRAGAQTGLILGFLTWAYTMLVPLLARSDLFSGSILEPGPWGIAALRPEALFGLEGWEPLTHALFWSMAANICGYVLVSLFSKQDTLERIQAAIFVDVFRRPPAEAQVWRRSAAVEELHALLQRFIGTERADRAFRDYAAEHGQRIGDMPEADADLVAFVERLLAGSVGAASARGMVASIAKGELLGFDEVMAILEETHQVIAHSREIEQKSRELEATALELTRANAQLKELDRLKDDFLSTVSHELRTPLTSIRTYSEILSDHDVSEEQADRFLDIISSETQRLTRLLDTILDLTRLEQGQAEWRMADVDPSAVLEDAVAATGGLFRGRQFDLKVAIEPSAAPVRADRDRLMQVFINLLSNAAKFAEPGDGRVMVVGRPDDGGYLVEVTDNGEGVSPQDRELIFEKFAKARDRNTGRPSGSGLGLTISRHIVEHHGGRIWTETPPTRGARFCVHLHSVRPPSGSRKPALAEAAE</sequence>
<dbReference type="EC" id="2.7.13.3" evidence="4"/>
<evidence type="ECO:0000256" key="13">
    <source>
        <dbReference type="SAM" id="Phobius"/>
    </source>
</evidence>
<protein>
    <recommendedName>
        <fullName evidence="4">histidine kinase</fullName>
        <ecNumber evidence="4">2.7.13.3</ecNumber>
    </recommendedName>
</protein>
<feature type="transmembrane region" description="Helical" evidence="13">
    <location>
        <begin position="338"/>
        <end position="370"/>
    </location>
</feature>
<dbReference type="SMART" id="SM00387">
    <property type="entry name" value="HATPase_c"/>
    <property type="match status" value="1"/>
</dbReference>
<keyword evidence="6" id="KW-0808">Transferase</keyword>
<accession>A0A1G6BBY4</accession>
<evidence type="ECO:0000256" key="3">
    <source>
        <dbReference type="ARBA" id="ARBA00006434"/>
    </source>
</evidence>
<dbReference type="Pfam" id="PF02518">
    <property type="entry name" value="HATPase_c"/>
    <property type="match status" value="1"/>
</dbReference>
<dbReference type="CDD" id="cd00082">
    <property type="entry name" value="HisKA"/>
    <property type="match status" value="1"/>
</dbReference>
<feature type="transmembrane region" description="Helical" evidence="13">
    <location>
        <begin position="456"/>
        <end position="473"/>
    </location>
</feature>
<comment type="catalytic activity">
    <reaction evidence="1">
        <text>ATP + protein L-histidine = ADP + protein N-phospho-L-histidine.</text>
        <dbReference type="EC" id="2.7.13.3"/>
    </reaction>
</comment>
<evidence type="ECO:0000259" key="14">
    <source>
        <dbReference type="PROSITE" id="PS50109"/>
    </source>
</evidence>
<reference evidence="15 16" key="1">
    <citation type="submission" date="2016-10" db="EMBL/GenBank/DDBJ databases">
        <authorList>
            <person name="de Groot N.N."/>
        </authorList>
    </citation>
    <scope>NUCLEOTIDE SEQUENCE [LARGE SCALE GENOMIC DNA]</scope>
    <source>
        <strain evidence="15 16">ATCC 35022</strain>
    </source>
</reference>
<keyword evidence="9 13" id="KW-1133">Transmembrane helix</keyword>
<dbReference type="CDD" id="cd10322">
    <property type="entry name" value="SLC5sbd"/>
    <property type="match status" value="1"/>
</dbReference>
<evidence type="ECO:0000256" key="6">
    <source>
        <dbReference type="ARBA" id="ARBA00022679"/>
    </source>
</evidence>
<gene>
    <name evidence="15" type="ORF">SAMN02982931_01468</name>
</gene>
<dbReference type="RefSeq" id="WP_090875718.1">
    <property type="nucleotide sequence ID" value="NZ_FMXQ01000002.1"/>
</dbReference>
<evidence type="ECO:0000256" key="1">
    <source>
        <dbReference type="ARBA" id="ARBA00000085"/>
    </source>
</evidence>
<dbReference type="OrthoDB" id="9813151at2"/>
<dbReference type="FunFam" id="1.10.287.130:FF:000001">
    <property type="entry name" value="Two-component sensor histidine kinase"/>
    <property type="match status" value="1"/>
</dbReference>
<dbReference type="InterPro" id="IPR038377">
    <property type="entry name" value="Na/Glc_symporter_sf"/>
</dbReference>
<dbReference type="GO" id="GO:0016020">
    <property type="term" value="C:membrane"/>
    <property type="evidence" value="ECO:0007669"/>
    <property type="project" value="UniProtKB-SubCell"/>
</dbReference>